<dbReference type="AlphaFoldDB" id="M2QVV6"/>
<sequence>ICDLVQRKFGQHPCLFQINVARSLYKKKNNVVAIAATGSGKTLSFWISLLM</sequence>
<reference evidence="1 2" key="1">
    <citation type="journal article" date="2012" name="Proc. Natl. Acad. Sci. U.S.A.">
        <title>Comparative genomics of Ceriporiopsis subvermispora and Phanerochaete chrysosporium provide insight into selective ligninolysis.</title>
        <authorList>
            <person name="Fernandez-Fueyo E."/>
            <person name="Ruiz-Duenas F.J."/>
            <person name="Ferreira P."/>
            <person name="Floudas D."/>
            <person name="Hibbett D.S."/>
            <person name="Canessa P."/>
            <person name="Larrondo L.F."/>
            <person name="James T.Y."/>
            <person name="Seelenfreund D."/>
            <person name="Lobos S."/>
            <person name="Polanco R."/>
            <person name="Tello M."/>
            <person name="Honda Y."/>
            <person name="Watanabe T."/>
            <person name="Watanabe T."/>
            <person name="Ryu J.S."/>
            <person name="Kubicek C.P."/>
            <person name="Schmoll M."/>
            <person name="Gaskell J."/>
            <person name="Hammel K.E."/>
            <person name="St John F.J."/>
            <person name="Vanden Wymelenberg A."/>
            <person name="Sabat G."/>
            <person name="Splinter BonDurant S."/>
            <person name="Syed K."/>
            <person name="Yadav J.S."/>
            <person name="Doddapaneni H."/>
            <person name="Subramanian V."/>
            <person name="Lavin J.L."/>
            <person name="Oguiza J.A."/>
            <person name="Perez G."/>
            <person name="Pisabarro A.G."/>
            <person name="Ramirez L."/>
            <person name="Santoyo F."/>
            <person name="Master E."/>
            <person name="Coutinho P.M."/>
            <person name="Henrissat B."/>
            <person name="Lombard V."/>
            <person name="Magnuson J.K."/>
            <person name="Kuees U."/>
            <person name="Hori C."/>
            <person name="Igarashi K."/>
            <person name="Samejima M."/>
            <person name="Held B.W."/>
            <person name="Barry K.W."/>
            <person name="LaButti K.M."/>
            <person name="Lapidus A."/>
            <person name="Lindquist E.A."/>
            <person name="Lucas S.M."/>
            <person name="Riley R."/>
            <person name="Salamov A.A."/>
            <person name="Hoffmeister D."/>
            <person name="Schwenk D."/>
            <person name="Hadar Y."/>
            <person name="Yarden O."/>
            <person name="de Vries R.P."/>
            <person name="Wiebenga A."/>
            <person name="Stenlid J."/>
            <person name="Eastwood D."/>
            <person name="Grigoriev I.V."/>
            <person name="Berka R.M."/>
            <person name="Blanchette R.A."/>
            <person name="Kersten P."/>
            <person name="Martinez A.T."/>
            <person name="Vicuna R."/>
            <person name="Cullen D."/>
        </authorList>
    </citation>
    <scope>NUCLEOTIDE SEQUENCE [LARGE SCALE GENOMIC DNA]</scope>
    <source>
        <strain evidence="1 2">B</strain>
    </source>
</reference>
<feature type="non-terminal residue" evidence="1">
    <location>
        <position position="1"/>
    </location>
</feature>
<dbReference type="OrthoDB" id="10261556at2759"/>
<name>M2QVV6_CERS8</name>
<dbReference type="Gene3D" id="3.40.50.300">
    <property type="entry name" value="P-loop containing nucleotide triphosphate hydrolases"/>
    <property type="match status" value="1"/>
</dbReference>
<gene>
    <name evidence="1" type="ORF">CERSUDRAFT_40839</name>
</gene>
<dbReference type="SUPFAM" id="SSF52540">
    <property type="entry name" value="P-loop containing nucleoside triphosphate hydrolases"/>
    <property type="match status" value="1"/>
</dbReference>
<dbReference type="EMBL" id="KB445791">
    <property type="protein sequence ID" value="EMD41243.1"/>
    <property type="molecule type" value="Genomic_DNA"/>
</dbReference>
<proteinExistence type="predicted"/>
<organism evidence="1 2">
    <name type="scientific">Ceriporiopsis subvermispora (strain B)</name>
    <name type="common">White-rot fungus</name>
    <name type="synonym">Gelatoporia subvermispora</name>
    <dbReference type="NCBI Taxonomy" id="914234"/>
    <lineage>
        <taxon>Eukaryota</taxon>
        <taxon>Fungi</taxon>
        <taxon>Dikarya</taxon>
        <taxon>Basidiomycota</taxon>
        <taxon>Agaricomycotina</taxon>
        <taxon>Agaricomycetes</taxon>
        <taxon>Polyporales</taxon>
        <taxon>Gelatoporiaceae</taxon>
        <taxon>Gelatoporia</taxon>
    </lineage>
</organism>
<dbReference type="Proteomes" id="UP000016930">
    <property type="component" value="Unassembled WGS sequence"/>
</dbReference>
<evidence type="ECO:0000313" key="2">
    <source>
        <dbReference type="Proteomes" id="UP000016930"/>
    </source>
</evidence>
<accession>M2QVV6</accession>
<keyword evidence="2" id="KW-1185">Reference proteome</keyword>
<protein>
    <recommendedName>
        <fullName evidence="3">DEAD/DEAH box helicase domain-containing protein</fullName>
    </recommendedName>
</protein>
<evidence type="ECO:0008006" key="3">
    <source>
        <dbReference type="Google" id="ProtNLM"/>
    </source>
</evidence>
<dbReference type="HOGENOM" id="CLU_196963_0_0_1"/>
<evidence type="ECO:0000313" key="1">
    <source>
        <dbReference type="EMBL" id="EMD41243.1"/>
    </source>
</evidence>
<dbReference type="InterPro" id="IPR027417">
    <property type="entry name" value="P-loop_NTPase"/>
</dbReference>
<feature type="non-terminal residue" evidence="1">
    <location>
        <position position="51"/>
    </location>
</feature>